<evidence type="ECO:0000313" key="2">
    <source>
        <dbReference type="Proteomes" id="UP000284006"/>
    </source>
</evidence>
<dbReference type="EMBL" id="QYUP01000149">
    <property type="protein sequence ID" value="RJG11388.1"/>
    <property type="molecule type" value="Genomic_DNA"/>
</dbReference>
<protein>
    <submittedName>
        <fullName evidence="1">Uncharacterized protein</fullName>
    </submittedName>
</protein>
<keyword evidence="2" id="KW-1185">Reference proteome</keyword>
<comment type="caution">
    <text evidence="1">The sequence shown here is derived from an EMBL/GenBank/DDBJ whole genome shotgun (WGS) entry which is preliminary data.</text>
</comment>
<organism evidence="1 2">
    <name type="scientific">Massilia cavernae</name>
    <dbReference type="NCBI Taxonomy" id="2320864"/>
    <lineage>
        <taxon>Bacteria</taxon>
        <taxon>Pseudomonadati</taxon>
        <taxon>Pseudomonadota</taxon>
        <taxon>Betaproteobacteria</taxon>
        <taxon>Burkholderiales</taxon>
        <taxon>Oxalobacteraceae</taxon>
        <taxon>Telluria group</taxon>
        <taxon>Massilia</taxon>
    </lineage>
</organism>
<name>A0A418XG09_9BURK</name>
<dbReference type="OrthoDB" id="8756263at2"/>
<evidence type="ECO:0000313" key="1">
    <source>
        <dbReference type="EMBL" id="RJG11388.1"/>
    </source>
</evidence>
<dbReference type="Proteomes" id="UP000284006">
    <property type="component" value="Unassembled WGS sequence"/>
</dbReference>
<dbReference type="AlphaFoldDB" id="A0A418XG09"/>
<proteinExistence type="predicted"/>
<sequence length="121" mass="13855">MACDRIGNLLLTKFACNGARDTSIHIPATIVFWLLKHLPVNQDPNLPQPPGLPRIDQYDWEDPSVVRAYTVNCKQFHDAIRMTFAMEQGPDLTVLLNRSNVELMRQMMNAYSKDLIDLEVQ</sequence>
<reference evidence="1 2" key="1">
    <citation type="submission" date="2018-09" db="EMBL/GenBank/DDBJ databases">
        <authorList>
            <person name="Zhu H."/>
        </authorList>
    </citation>
    <scope>NUCLEOTIDE SEQUENCE [LARGE SCALE GENOMIC DNA]</scope>
    <source>
        <strain evidence="1 2">K1S02-61</strain>
    </source>
</reference>
<gene>
    <name evidence="1" type="ORF">D3872_19890</name>
</gene>
<accession>A0A418XG09</accession>